<accession>A0A250JCI4</accession>
<gene>
    <name evidence="1" type="ORF">CYFUS_006743</name>
</gene>
<dbReference type="AlphaFoldDB" id="A0A250JCI4"/>
<dbReference type="Proteomes" id="UP000217257">
    <property type="component" value="Chromosome"/>
</dbReference>
<dbReference type="KEGG" id="cfus:CYFUS_006743"/>
<evidence type="ECO:0000313" key="1">
    <source>
        <dbReference type="EMBL" id="ATB41278.1"/>
    </source>
</evidence>
<proteinExistence type="predicted"/>
<evidence type="ECO:0000313" key="2">
    <source>
        <dbReference type="Proteomes" id="UP000217257"/>
    </source>
</evidence>
<dbReference type="EMBL" id="CP022098">
    <property type="protein sequence ID" value="ATB41278.1"/>
    <property type="molecule type" value="Genomic_DNA"/>
</dbReference>
<reference evidence="1 2" key="1">
    <citation type="submission" date="2017-06" db="EMBL/GenBank/DDBJ databases">
        <title>Sequencing and comparative analysis of myxobacterial genomes.</title>
        <authorList>
            <person name="Rupp O."/>
            <person name="Goesmann A."/>
            <person name="Sogaard-Andersen L."/>
        </authorList>
    </citation>
    <scope>NUCLEOTIDE SEQUENCE [LARGE SCALE GENOMIC DNA]</scope>
    <source>
        <strain evidence="1 2">DSM 52655</strain>
    </source>
</reference>
<protein>
    <submittedName>
        <fullName evidence="1">Uncharacterized protein</fullName>
    </submittedName>
</protein>
<sequence length="494" mass="55035">MVSSAAMNAIPMRQTASPRGPGLVGALALLLACLVWPSDARAQAWSLSHAQRQAYLHYYAPIVLKRANANNDRHGYDWITNFDFDQDGDFSNNKLHWKSISQYINASRTGPSTYDRWRIRPTLYTSLIEFMDGGKNLVLIYHIYHALDKNAAGDYQLHDWERVELLVKNVVGSPGSGESVAHAIVTQHKRNVIRRQDHAQLNFMSTPTGQHVLIWQAEWSDKLLAAHGQELRFVTNPSSWLAGQMAANAKAEAGVNDDDGKKNVHYAFVPQGSPGAVAAFGAQPLTYATADRLASRFDNGKTVSWSDVKRVTYELQDIADILPTHWQYGGYSTHWLGTNFRDFWLESPLINESGQAEVSAGMQRFFSATRDIENEDDRDGYPTKKWLLGTYELNASASDMGGGGSSDFHDNAWASTVADSRGRTRASASGYTGSPNAYWWQHDYFVHSGDVDSSDGVETGFWLPGPWYLAENGGFDGRWVQLFDDRPGQEPMSP</sequence>
<name>A0A250JCI4_9BACT</name>
<organism evidence="1 2">
    <name type="scientific">Cystobacter fuscus</name>
    <dbReference type="NCBI Taxonomy" id="43"/>
    <lineage>
        <taxon>Bacteria</taxon>
        <taxon>Pseudomonadati</taxon>
        <taxon>Myxococcota</taxon>
        <taxon>Myxococcia</taxon>
        <taxon>Myxococcales</taxon>
        <taxon>Cystobacterineae</taxon>
        <taxon>Archangiaceae</taxon>
        <taxon>Cystobacter</taxon>
    </lineage>
</organism>